<dbReference type="AlphaFoldDB" id="A0A8H5HFK1"/>
<name>A0A8H5HFK1_9AGAR</name>
<feature type="compositionally biased region" description="Basic and acidic residues" evidence="5">
    <location>
        <begin position="640"/>
        <end position="649"/>
    </location>
</feature>
<dbReference type="SUPFAM" id="SSF51206">
    <property type="entry name" value="cAMP-binding domain-like"/>
    <property type="match status" value="1"/>
</dbReference>
<dbReference type="InterPro" id="IPR052706">
    <property type="entry name" value="Membrane-Transporter-like"/>
</dbReference>
<feature type="region of interest" description="Disordered" evidence="5">
    <location>
        <begin position="640"/>
        <end position="702"/>
    </location>
</feature>
<dbReference type="InterPro" id="IPR018490">
    <property type="entry name" value="cNMP-bd_dom_sf"/>
</dbReference>
<feature type="region of interest" description="Disordered" evidence="5">
    <location>
        <begin position="792"/>
        <end position="816"/>
    </location>
</feature>
<proteinExistence type="predicted"/>
<keyword evidence="4 6" id="KW-0472">Membrane</keyword>
<evidence type="ECO:0000256" key="2">
    <source>
        <dbReference type="ARBA" id="ARBA00022692"/>
    </source>
</evidence>
<dbReference type="InterPro" id="IPR002645">
    <property type="entry name" value="STAS_dom"/>
</dbReference>
<comment type="subcellular location">
    <subcellularLocation>
        <location evidence="1">Membrane</location>
        <topology evidence="1">Multi-pass membrane protein</topology>
    </subcellularLocation>
</comment>
<feature type="domain" description="Cyclic nucleotide-binding" evidence="7">
    <location>
        <begin position="441"/>
        <end position="561"/>
    </location>
</feature>
<dbReference type="PROSITE" id="PS50801">
    <property type="entry name" value="STAS"/>
    <property type="match status" value="1"/>
</dbReference>
<feature type="region of interest" description="Disordered" evidence="5">
    <location>
        <begin position="834"/>
        <end position="896"/>
    </location>
</feature>
<dbReference type="InterPro" id="IPR000595">
    <property type="entry name" value="cNMP-bd_dom"/>
</dbReference>
<dbReference type="Gene3D" id="3.30.750.24">
    <property type="entry name" value="STAS domain"/>
    <property type="match status" value="1"/>
</dbReference>
<reference evidence="9 10" key="1">
    <citation type="journal article" date="2020" name="ISME J.">
        <title>Uncovering the hidden diversity of litter-decomposition mechanisms in mushroom-forming fungi.</title>
        <authorList>
            <person name="Floudas D."/>
            <person name="Bentzer J."/>
            <person name="Ahren D."/>
            <person name="Johansson T."/>
            <person name="Persson P."/>
            <person name="Tunlid A."/>
        </authorList>
    </citation>
    <scope>NUCLEOTIDE SEQUENCE [LARGE SCALE GENOMIC DNA]</scope>
    <source>
        <strain evidence="9 10">CBS 406.79</strain>
    </source>
</reference>
<evidence type="ECO:0000256" key="4">
    <source>
        <dbReference type="ARBA" id="ARBA00023136"/>
    </source>
</evidence>
<dbReference type="InterPro" id="IPR036513">
    <property type="entry name" value="STAS_dom_sf"/>
</dbReference>
<dbReference type="Gene3D" id="2.60.120.10">
    <property type="entry name" value="Jelly Rolls"/>
    <property type="match status" value="1"/>
</dbReference>
<comment type="caution">
    <text evidence="9">The sequence shown here is derived from an EMBL/GenBank/DDBJ whole genome shotgun (WGS) entry which is preliminary data.</text>
</comment>
<dbReference type="Pfam" id="PF00916">
    <property type="entry name" value="Sulfate_transp"/>
    <property type="match status" value="1"/>
</dbReference>
<dbReference type="CDD" id="cd07042">
    <property type="entry name" value="STAS_SulP_like_sulfate_transporter"/>
    <property type="match status" value="1"/>
</dbReference>
<organism evidence="9 10">
    <name type="scientific">Collybiopsis confluens</name>
    <dbReference type="NCBI Taxonomy" id="2823264"/>
    <lineage>
        <taxon>Eukaryota</taxon>
        <taxon>Fungi</taxon>
        <taxon>Dikarya</taxon>
        <taxon>Basidiomycota</taxon>
        <taxon>Agaricomycotina</taxon>
        <taxon>Agaricomycetes</taxon>
        <taxon>Agaricomycetidae</taxon>
        <taxon>Agaricales</taxon>
        <taxon>Marasmiineae</taxon>
        <taxon>Omphalotaceae</taxon>
        <taxon>Collybiopsis</taxon>
    </lineage>
</organism>
<evidence type="ECO:0000256" key="3">
    <source>
        <dbReference type="ARBA" id="ARBA00022989"/>
    </source>
</evidence>
<evidence type="ECO:0000313" key="10">
    <source>
        <dbReference type="Proteomes" id="UP000518752"/>
    </source>
</evidence>
<dbReference type="PROSITE" id="PS50042">
    <property type="entry name" value="CNMP_BINDING_3"/>
    <property type="match status" value="1"/>
</dbReference>
<dbReference type="PANTHER" id="PTHR43310">
    <property type="entry name" value="SULFATE TRANSPORTER YBAR-RELATED"/>
    <property type="match status" value="1"/>
</dbReference>
<dbReference type="EMBL" id="JAACJN010000054">
    <property type="protein sequence ID" value="KAF5382279.1"/>
    <property type="molecule type" value="Genomic_DNA"/>
</dbReference>
<evidence type="ECO:0000256" key="6">
    <source>
        <dbReference type="SAM" id="Phobius"/>
    </source>
</evidence>
<dbReference type="Pfam" id="PF00027">
    <property type="entry name" value="cNMP_binding"/>
    <property type="match status" value="1"/>
</dbReference>
<feature type="transmembrane region" description="Helical" evidence="6">
    <location>
        <begin position="146"/>
        <end position="167"/>
    </location>
</feature>
<dbReference type="SUPFAM" id="SSF52091">
    <property type="entry name" value="SpoIIaa-like"/>
    <property type="match status" value="1"/>
</dbReference>
<keyword evidence="2 6" id="KW-0812">Transmembrane</keyword>
<evidence type="ECO:0000313" key="9">
    <source>
        <dbReference type="EMBL" id="KAF5382279.1"/>
    </source>
</evidence>
<accession>A0A8H5HFK1</accession>
<dbReference type="OrthoDB" id="409725at2759"/>
<dbReference type="Proteomes" id="UP000518752">
    <property type="component" value="Unassembled WGS sequence"/>
</dbReference>
<keyword evidence="3 6" id="KW-1133">Transmembrane helix</keyword>
<dbReference type="CDD" id="cd00038">
    <property type="entry name" value="CAP_ED"/>
    <property type="match status" value="1"/>
</dbReference>
<evidence type="ECO:0000259" key="7">
    <source>
        <dbReference type="PROSITE" id="PS50042"/>
    </source>
</evidence>
<gene>
    <name evidence="9" type="ORF">D9757_008921</name>
</gene>
<dbReference type="SMART" id="SM00100">
    <property type="entry name" value="cNMP"/>
    <property type="match status" value="1"/>
</dbReference>
<dbReference type="GO" id="GO:0016020">
    <property type="term" value="C:membrane"/>
    <property type="evidence" value="ECO:0007669"/>
    <property type="project" value="UniProtKB-SubCell"/>
</dbReference>
<sequence>MDEPTFDNGDWTLNLLVGLAAFSLRRRKPMLELPSSALMLSRFFPLVISDARPALSVSLNKDVDTNKELMAHGYSNILAGAVSTVPIDGAFHRFYRVGGGTRTAGFLLAAATTVLLLVGTGPIGYIRKDFHRDFPSSIDAEDLFDVAVPVVGALIFVLGIDLMKEALWDTRHRVSKMEYITIVSIIVVMTVWDFVVRRSIRAFLTGETAISTVRRPSAQRAYLKEVSKQTTILRLQGFLFFGTITYVEEAIRGIINSPSWQKNPVRFLVVDLTLVAGLNMSAAEAFVRIQRLLSAKQVTLVFCGFEVESAVGKALESVGVMGAWGVELFSTFNDAMEWTKNAYLTAYFRSQKVETSSSVIFGRFYAVSYRSHWLNESLVLPGRQDVDVISSYQSPSAVGSPRRALLLDIGARTIANDIRPSPLLNDPNTEPLKTSVRAFSSFGDIDYNQLGLLIPYLQRMSIPNDFILWRQGNISDGLYLIESGVLRATYHFAEHTQSMEESMVPGSLAGELSALLSLPRNAMVIAERAAVLWKLSIENLRLMETEEPLAARAFTQMVLKSILDQIAGSPVVPHSLTGFIEDQEGAFEFQIDHETSTRMDNPEDFHNPTSIRYSGNFFAGARQFTIEDGVFMNASEGVREDHVNDHSERSNYSNASHSDYSQSTSTSTHIHGRYGNAREREHPNSNKFRPPAPPGGIPGHDNQQRIILQHSAGSYGPDRRSNNNGWGIRKTIVRGIPGLWSRLTIRMAAAHIRAALDILFQLGPKWTPSTFTPHSFGAFDSTIQVEPRSFTATGDPVARGEPSEAGLQQSAKPGVASSVGQFRSGLSLLLHSFSHSSHPTDSSTLDPPQPSRASSQSSVSTITPASSLESFPKDHSGSPMPTSTRTGSPYPALIPPPHPPIHPQIWGHHRAIPVPCFRHASREYDGILRLMPPNIDVAILKV</sequence>
<feature type="compositionally biased region" description="Low complexity" evidence="5">
    <location>
        <begin position="656"/>
        <end position="668"/>
    </location>
</feature>
<feature type="domain" description="STAS" evidence="8">
    <location>
        <begin position="232"/>
        <end position="339"/>
    </location>
</feature>
<dbReference type="InterPro" id="IPR014710">
    <property type="entry name" value="RmlC-like_jellyroll"/>
</dbReference>
<feature type="transmembrane region" description="Helical" evidence="6">
    <location>
        <begin position="103"/>
        <end position="126"/>
    </location>
</feature>
<evidence type="ECO:0000256" key="5">
    <source>
        <dbReference type="SAM" id="MobiDB-lite"/>
    </source>
</evidence>
<feature type="transmembrane region" description="Helical" evidence="6">
    <location>
        <begin position="69"/>
        <end position="91"/>
    </location>
</feature>
<evidence type="ECO:0000256" key="1">
    <source>
        <dbReference type="ARBA" id="ARBA00004141"/>
    </source>
</evidence>
<feature type="transmembrane region" description="Helical" evidence="6">
    <location>
        <begin position="179"/>
        <end position="196"/>
    </location>
</feature>
<protein>
    <submittedName>
        <fullName evidence="9">Uncharacterized protein</fullName>
    </submittedName>
</protein>
<feature type="compositionally biased region" description="Low complexity" evidence="5">
    <location>
        <begin position="834"/>
        <end position="867"/>
    </location>
</feature>
<dbReference type="PANTHER" id="PTHR43310:SF4">
    <property type="entry name" value="AFR304WP"/>
    <property type="match status" value="1"/>
</dbReference>
<dbReference type="InterPro" id="IPR011547">
    <property type="entry name" value="SLC26A/SulP_dom"/>
</dbReference>
<dbReference type="Pfam" id="PF01740">
    <property type="entry name" value="STAS"/>
    <property type="match status" value="1"/>
</dbReference>
<keyword evidence="10" id="KW-1185">Reference proteome</keyword>
<evidence type="ECO:0000259" key="8">
    <source>
        <dbReference type="PROSITE" id="PS50801"/>
    </source>
</evidence>